<accession>A0A1F8BKS8</accession>
<dbReference type="AlphaFoldDB" id="A0A1F8BKS8"/>
<sequence length="91" mass="10438">MAKTLPITKARENLTTLVDRASRLLEEFVITVKGKPEAVLMSHDEFESWKETVDILSDQELVTSIKQGEKDLKDGKYVTFEELKKELKLDV</sequence>
<comment type="function">
    <text evidence="2">Antitoxin component of a type II toxin-antitoxin (TA) system.</text>
</comment>
<dbReference type="InterPro" id="IPR051405">
    <property type="entry name" value="phD/YefM_antitoxin"/>
</dbReference>
<evidence type="ECO:0000313" key="3">
    <source>
        <dbReference type="EMBL" id="OGM64666.1"/>
    </source>
</evidence>
<dbReference type="PANTHER" id="PTHR33713:SF6">
    <property type="entry name" value="ANTITOXIN YEFM"/>
    <property type="match status" value="1"/>
</dbReference>
<dbReference type="Gene3D" id="1.10.1220.170">
    <property type="match status" value="1"/>
</dbReference>
<name>A0A1F8BKS8_9BACT</name>
<gene>
    <name evidence="3" type="ORF">A2893_06595</name>
</gene>
<comment type="similarity">
    <text evidence="1 2">Belongs to the phD/YefM antitoxin family.</text>
</comment>
<dbReference type="Proteomes" id="UP000176725">
    <property type="component" value="Unassembled WGS sequence"/>
</dbReference>
<protein>
    <recommendedName>
        <fullName evidence="2">Antitoxin</fullName>
    </recommendedName>
</protein>
<organism evidence="3 4">
    <name type="scientific">Candidatus Woesebacteria bacterium RIFCSPLOWO2_01_FULL_39_25</name>
    <dbReference type="NCBI Taxonomy" id="1802521"/>
    <lineage>
        <taxon>Bacteria</taxon>
        <taxon>Candidatus Woeseibacteriota</taxon>
    </lineage>
</organism>
<dbReference type="STRING" id="1802521.A2893_06595"/>
<dbReference type="Pfam" id="PF02604">
    <property type="entry name" value="PhdYeFM_antitox"/>
    <property type="match status" value="1"/>
</dbReference>
<reference evidence="3 4" key="1">
    <citation type="journal article" date="2016" name="Nat. Commun.">
        <title>Thousands of microbial genomes shed light on interconnected biogeochemical processes in an aquifer system.</title>
        <authorList>
            <person name="Anantharaman K."/>
            <person name="Brown C.T."/>
            <person name="Hug L.A."/>
            <person name="Sharon I."/>
            <person name="Castelle C.J."/>
            <person name="Probst A.J."/>
            <person name="Thomas B.C."/>
            <person name="Singh A."/>
            <person name="Wilkins M.J."/>
            <person name="Karaoz U."/>
            <person name="Brodie E.L."/>
            <person name="Williams K.H."/>
            <person name="Hubbard S.S."/>
            <person name="Banfield J.F."/>
        </authorList>
    </citation>
    <scope>NUCLEOTIDE SEQUENCE [LARGE SCALE GENOMIC DNA]</scope>
</reference>
<dbReference type="EMBL" id="MGHH01000008">
    <property type="protein sequence ID" value="OGM64666.1"/>
    <property type="molecule type" value="Genomic_DNA"/>
</dbReference>
<evidence type="ECO:0000256" key="2">
    <source>
        <dbReference type="RuleBase" id="RU362080"/>
    </source>
</evidence>
<evidence type="ECO:0000313" key="4">
    <source>
        <dbReference type="Proteomes" id="UP000176725"/>
    </source>
</evidence>
<dbReference type="NCBIfam" id="TIGR01552">
    <property type="entry name" value="phd_fam"/>
    <property type="match status" value="1"/>
</dbReference>
<dbReference type="InterPro" id="IPR006442">
    <property type="entry name" value="Antitoxin_Phd/YefM"/>
</dbReference>
<evidence type="ECO:0000256" key="1">
    <source>
        <dbReference type="ARBA" id="ARBA00009981"/>
    </source>
</evidence>
<proteinExistence type="inferred from homology"/>
<dbReference type="Gene3D" id="3.40.1620.10">
    <property type="entry name" value="YefM-like domain"/>
    <property type="match status" value="1"/>
</dbReference>
<dbReference type="InterPro" id="IPR036165">
    <property type="entry name" value="YefM-like_sf"/>
</dbReference>
<dbReference type="PANTHER" id="PTHR33713">
    <property type="entry name" value="ANTITOXIN YAFN-RELATED"/>
    <property type="match status" value="1"/>
</dbReference>
<comment type="caution">
    <text evidence="3">The sequence shown here is derived from an EMBL/GenBank/DDBJ whole genome shotgun (WGS) entry which is preliminary data.</text>
</comment>
<dbReference type="SUPFAM" id="SSF143120">
    <property type="entry name" value="YefM-like"/>
    <property type="match status" value="1"/>
</dbReference>